<dbReference type="Proteomes" id="UP001219933">
    <property type="component" value="Chromosome 2"/>
</dbReference>
<feature type="transmembrane region" description="Helical" evidence="1">
    <location>
        <begin position="7"/>
        <end position="24"/>
    </location>
</feature>
<dbReference type="PANTHER" id="PTHR13847:SF150">
    <property type="entry name" value="OXIDOREDUCTASE TDA3-RELATED"/>
    <property type="match status" value="1"/>
</dbReference>
<dbReference type="GO" id="GO:0005829">
    <property type="term" value="C:cytosol"/>
    <property type="evidence" value="ECO:0007669"/>
    <property type="project" value="GOC"/>
</dbReference>
<keyword evidence="4" id="KW-1185">Reference proteome</keyword>
<protein>
    <recommendedName>
        <fullName evidence="2">FAD dependent oxidoreductase domain-containing protein</fullName>
    </recommendedName>
</protein>
<dbReference type="EMBL" id="CP119878">
    <property type="protein sequence ID" value="WFD35046.1"/>
    <property type="molecule type" value="Genomic_DNA"/>
</dbReference>
<dbReference type="PANTHER" id="PTHR13847">
    <property type="entry name" value="SARCOSINE DEHYDROGENASE-RELATED"/>
    <property type="match status" value="1"/>
</dbReference>
<sequence>MSDQRQIVIVGGGIIGASVAYYLTQRESCPAVTLVEATGQLAPGASGKAGGFLALDWHGMSTSSLASLSYRLHKELADANDGANRWGYRQVETHQLSLDASRKPRRAPAIDWLNHNVFLTSSVIGGNGSTAQVSPGHLTNWLVGEAEKGGLKVRLSTKATGVQRNDQGHVTGVAVSSGGKDEVIPATDVVIATGPWTGKLLETLFSPGEVPSYLRNAAAIEGSRAHSIIIQAAQDHQLSADCFFTEMRYGTSAGAPEVYIRPKGVAYVCGATDDEPVPEYADQVSYDPKATAKLQVQASVLSPDYLDVKNGATLLSEQSCYLPLSPRTAAPIIGGSATDGIYIAAGHAVWGINNSLGTGKVLVELMLDGKAVSADIRQLQP</sequence>
<reference evidence="3" key="1">
    <citation type="submission" date="2023-03" db="EMBL/GenBank/DDBJ databases">
        <title>Mating type loci evolution in Malassezia.</title>
        <authorList>
            <person name="Coelho M.A."/>
        </authorList>
    </citation>
    <scope>NUCLEOTIDE SEQUENCE</scope>
    <source>
        <strain evidence="3">CBS 11721</strain>
    </source>
</reference>
<dbReference type="SUPFAM" id="SSF51905">
    <property type="entry name" value="FAD/NAD(P)-binding domain"/>
    <property type="match status" value="1"/>
</dbReference>
<dbReference type="InterPro" id="IPR006076">
    <property type="entry name" value="FAD-dep_OxRdtase"/>
</dbReference>
<feature type="domain" description="FAD dependent oxidoreductase" evidence="2">
    <location>
        <begin position="7"/>
        <end position="365"/>
    </location>
</feature>
<evidence type="ECO:0000256" key="1">
    <source>
        <dbReference type="SAM" id="Phobius"/>
    </source>
</evidence>
<keyword evidence="1" id="KW-0472">Membrane</keyword>
<name>A0AAF0ER82_9BASI</name>
<evidence type="ECO:0000313" key="3">
    <source>
        <dbReference type="EMBL" id="WFD35046.1"/>
    </source>
</evidence>
<dbReference type="Pfam" id="PF01266">
    <property type="entry name" value="DAO"/>
    <property type="match status" value="1"/>
</dbReference>
<gene>
    <name evidence="3" type="ORF">MCUN1_001894</name>
</gene>
<keyword evidence="1" id="KW-0812">Transmembrane</keyword>
<proteinExistence type="predicted"/>
<dbReference type="GO" id="GO:0005770">
    <property type="term" value="C:late endosome"/>
    <property type="evidence" value="ECO:0007669"/>
    <property type="project" value="TreeGrafter"/>
</dbReference>
<organism evidence="3 4">
    <name type="scientific">Malassezia cuniculi</name>
    <dbReference type="NCBI Taxonomy" id="948313"/>
    <lineage>
        <taxon>Eukaryota</taxon>
        <taxon>Fungi</taxon>
        <taxon>Dikarya</taxon>
        <taxon>Basidiomycota</taxon>
        <taxon>Ustilaginomycotina</taxon>
        <taxon>Malasseziomycetes</taxon>
        <taxon>Malasseziales</taxon>
        <taxon>Malasseziaceae</taxon>
        <taxon>Malassezia</taxon>
    </lineage>
</organism>
<dbReference type="Gene3D" id="3.50.50.60">
    <property type="entry name" value="FAD/NAD(P)-binding domain"/>
    <property type="match status" value="3"/>
</dbReference>
<keyword evidence="1" id="KW-1133">Transmembrane helix</keyword>
<dbReference type="AlphaFoldDB" id="A0AAF0ER82"/>
<accession>A0AAF0ER82</accession>
<evidence type="ECO:0000259" key="2">
    <source>
        <dbReference type="Pfam" id="PF01266"/>
    </source>
</evidence>
<dbReference type="GO" id="GO:0042147">
    <property type="term" value="P:retrograde transport, endosome to Golgi"/>
    <property type="evidence" value="ECO:0007669"/>
    <property type="project" value="TreeGrafter"/>
</dbReference>
<evidence type="ECO:0000313" key="4">
    <source>
        <dbReference type="Proteomes" id="UP001219933"/>
    </source>
</evidence>
<dbReference type="InterPro" id="IPR036188">
    <property type="entry name" value="FAD/NAD-bd_sf"/>
</dbReference>